<proteinExistence type="predicted"/>
<dbReference type="AlphaFoldDB" id="A0A7S3Z3D3"/>
<organism evidence="2">
    <name type="scientific">Lotharella globosa</name>
    <dbReference type="NCBI Taxonomy" id="91324"/>
    <lineage>
        <taxon>Eukaryota</taxon>
        <taxon>Sar</taxon>
        <taxon>Rhizaria</taxon>
        <taxon>Cercozoa</taxon>
        <taxon>Chlorarachniophyceae</taxon>
        <taxon>Lotharella</taxon>
    </lineage>
</organism>
<evidence type="ECO:0000256" key="1">
    <source>
        <dbReference type="SAM" id="MobiDB-lite"/>
    </source>
</evidence>
<feature type="compositionally biased region" description="Polar residues" evidence="1">
    <location>
        <begin position="12"/>
        <end position="26"/>
    </location>
</feature>
<feature type="region of interest" description="Disordered" evidence="1">
    <location>
        <begin position="1"/>
        <end position="29"/>
    </location>
</feature>
<dbReference type="EMBL" id="HBIV01031002">
    <property type="protein sequence ID" value="CAE0670473.1"/>
    <property type="molecule type" value="Transcribed_RNA"/>
</dbReference>
<feature type="region of interest" description="Disordered" evidence="1">
    <location>
        <begin position="72"/>
        <end position="112"/>
    </location>
</feature>
<feature type="compositionally biased region" description="Low complexity" evidence="1">
    <location>
        <begin position="91"/>
        <end position="101"/>
    </location>
</feature>
<feature type="region of interest" description="Disordered" evidence="1">
    <location>
        <begin position="188"/>
        <end position="243"/>
    </location>
</feature>
<evidence type="ECO:0000313" key="2">
    <source>
        <dbReference type="EMBL" id="CAE0670473.1"/>
    </source>
</evidence>
<name>A0A7S3Z3D3_9EUKA</name>
<feature type="compositionally biased region" description="Basic and acidic residues" evidence="1">
    <location>
        <begin position="72"/>
        <end position="90"/>
    </location>
</feature>
<sequence>MASRVETMATELPSQIKRNSLSSSSDTTRDPAQVIVSMIDIKKSTRMLLTLPPDPSARSISEHAGMMRLETGKEETTKNSEDLLSPRRDGAITTPKAGKAGAKTKKMAQEDRMTTADDKLLCRLQRGDGHGKALPGVDFEPHEMANNNVVSPASSMMEPANTEVTDVYLDASSCQGPPNMWAVEAKSTSTSTPVAARRLTPPLSHPRIRGTRGGQQRRGSLASTCATPTSAATSSTCCSAAVD</sequence>
<reference evidence="2" key="1">
    <citation type="submission" date="2021-01" db="EMBL/GenBank/DDBJ databases">
        <authorList>
            <person name="Corre E."/>
            <person name="Pelletier E."/>
            <person name="Niang G."/>
            <person name="Scheremetjew M."/>
            <person name="Finn R."/>
            <person name="Kale V."/>
            <person name="Holt S."/>
            <person name="Cochrane G."/>
            <person name="Meng A."/>
            <person name="Brown T."/>
            <person name="Cohen L."/>
        </authorList>
    </citation>
    <scope>NUCLEOTIDE SEQUENCE</scope>
    <source>
        <strain evidence="2">CCCM811</strain>
    </source>
</reference>
<feature type="compositionally biased region" description="Low complexity" evidence="1">
    <location>
        <begin position="217"/>
        <end position="243"/>
    </location>
</feature>
<protein>
    <submittedName>
        <fullName evidence="2">Uncharacterized protein</fullName>
    </submittedName>
</protein>
<gene>
    <name evidence="2" type="ORF">LGLO00237_LOCUS22110</name>
</gene>
<accession>A0A7S3Z3D3</accession>